<protein>
    <submittedName>
        <fullName evidence="7">M67 family metallopeptidase</fullName>
    </submittedName>
</protein>
<sequence length="138" mass="15731">MRVRREHLDLIIAQARAEAPNECCGMLGGRGEVVEEVFPGRNKDQSPRTYLMDPEDQLRAFRAIDERGWDLVGIYHSHPQTEAAPSRTDRERALDQTGTPLFPETRYMIVSLRDAAHPQVRAFRIADGLFTEEEVVVL</sequence>
<dbReference type="EMBL" id="VBAN01000416">
    <property type="protein sequence ID" value="TMI78469.1"/>
    <property type="molecule type" value="Genomic_DNA"/>
</dbReference>
<dbReference type="GO" id="GO:0008235">
    <property type="term" value="F:metalloexopeptidase activity"/>
    <property type="evidence" value="ECO:0007669"/>
    <property type="project" value="TreeGrafter"/>
</dbReference>
<evidence type="ECO:0000256" key="2">
    <source>
        <dbReference type="ARBA" id="ARBA00022723"/>
    </source>
</evidence>
<dbReference type="SUPFAM" id="SSF102712">
    <property type="entry name" value="JAB1/MPN domain"/>
    <property type="match status" value="1"/>
</dbReference>
<keyword evidence="3" id="KW-0378">Hydrolase</keyword>
<keyword evidence="5" id="KW-0482">Metalloprotease</keyword>
<dbReference type="InterPro" id="IPR051929">
    <property type="entry name" value="VirAsm_ModProt"/>
</dbReference>
<dbReference type="PANTHER" id="PTHR34858">
    <property type="entry name" value="CYSO-CYSTEINE PEPTIDASE"/>
    <property type="match status" value="1"/>
</dbReference>
<evidence type="ECO:0000256" key="5">
    <source>
        <dbReference type="ARBA" id="ARBA00023049"/>
    </source>
</evidence>
<dbReference type="InterPro" id="IPR037518">
    <property type="entry name" value="MPN"/>
</dbReference>
<evidence type="ECO:0000313" key="8">
    <source>
        <dbReference type="Proteomes" id="UP000318093"/>
    </source>
</evidence>
<dbReference type="Gene3D" id="3.40.140.10">
    <property type="entry name" value="Cytidine Deaminase, domain 2"/>
    <property type="match status" value="1"/>
</dbReference>
<evidence type="ECO:0000256" key="3">
    <source>
        <dbReference type="ARBA" id="ARBA00022801"/>
    </source>
</evidence>
<dbReference type="PANTHER" id="PTHR34858:SF1">
    <property type="entry name" value="CYSO-CYSTEINE PEPTIDASE"/>
    <property type="match status" value="1"/>
</dbReference>
<dbReference type="CDD" id="cd08070">
    <property type="entry name" value="MPN_like"/>
    <property type="match status" value="1"/>
</dbReference>
<accession>A0A537J4H7</accession>
<proteinExistence type="predicted"/>
<dbReference type="PROSITE" id="PS50249">
    <property type="entry name" value="MPN"/>
    <property type="match status" value="1"/>
</dbReference>
<gene>
    <name evidence="7" type="ORF">E6H03_12025</name>
</gene>
<comment type="caution">
    <text evidence="7">The sequence shown here is derived from an EMBL/GenBank/DDBJ whole genome shotgun (WGS) entry which is preliminary data.</text>
</comment>
<feature type="domain" description="MPN" evidence="6">
    <location>
        <begin position="1"/>
        <end position="129"/>
    </location>
</feature>
<evidence type="ECO:0000256" key="4">
    <source>
        <dbReference type="ARBA" id="ARBA00022833"/>
    </source>
</evidence>
<dbReference type="AlphaFoldDB" id="A0A537J4H7"/>
<evidence type="ECO:0000313" key="7">
    <source>
        <dbReference type="EMBL" id="TMI78469.1"/>
    </source>
</evidence>
<evidence type="ECO:0000256" key="1">
    <source>
        <dbReference type="ARBA" id="ARBA00022670"/>
    </source>
</evidence>
<name>A0A537J4H7_9BACT</name>
<dbReference type="Proteomes" id="UP000318093">
    <property type="component" value="Unassembled WGS sequence"/>
</dbReference>
<dbReference type="GO" id="GO:0008270">
    <property type="term" value="F:zinc ion binding"/>
    <property type="evidence" value="ECO:0007669"/>
    <property type="project" value="TreeGrafter"/>
</dbReference>
<organism evidence="7 8">
    <name type="scientific">Candidatus Segetimicrobium genomatis</name>
    <dbReference type="NCBI Taxonomy" id="2569760"/>
    <lineage>
        <taxon>Bacteria</taxon>
        <taxon>Bacillati</taxon>
        <taxon>Candidatus Sysuimicrobiota</taxon>
        <taxon>Candidatus Sysuimicrobiia</taxon>
        <taxon>Candidatus Sysuimicrobiales</taxon>
        <taxon>Candidatus Segetimicrobiaceae</taxon>
        <taxon>Candidatus Segetimicrobium</taxon>
    </lineage>
</organism>
<dbReference type="GO" id="GO:0006508">
    <property type="term" value="P:proteolysis"/>
    <property type="evidence" value="ECO:0007669"/>
    <property type="project" value="UniProtKB-KW"/>
</dbReference>
<reference evidence="7 8" key="1">
    <citation type="journal article" date="2019" name="Nat. Microbiol.">
        <title>Mediterranean grassland soil C-N compound turnover is dependent on rainfall and depth, and is mediated by genomically divergent microorganisms.</title>
        <authorList>
            <person name="Diamond S."/>
            <person name="Andeer P.F."/>
            <person name="Li Z."/>
            <person name="Crits-Christoph A."/>
            <person name="Burstein D."/>
            <person name="Anantharaman K."/>
            <person name="Lane K.R."/>
            <person name="Thomas B.C."/>
            <person name="Pan C."/>
            <person name="Northen T.R."/>
            <person name="Banfield J.F."/>
        </authorList>
    </citation>
    <scope>NUCLEOTIDE SEQUENCE [LARGE SCALE GENOMIC DNA]</scope>
    <source>
        <strain evidence="7">NP_6</strain>
    </source>
</reference>
<dbReference type="FunFam" id="3.40.140.10:FF:000085">
    <property type="entry name" value="Mov34/MPN/PAD-1 family protein"/>
    <property type="match status" value="1"/>
</dbReference>
<dbReference type="SMART" id="SM00232">
    <property type="entry name" value="JAB_MPN"/>
    <property type="match status" value="1"/>
</dbReference>
<keyword evidence="2" id="KW-0479">Metal-binding</keyword>
<dbReference type="Pfam" id="PF14464">
    <property type="entry name" value="Prok-JAB"/>
    <property type="match status" value="1"/>
</dbReference>
<evidence type="ECO:0000259" key="6">
    <source>
        <dbReference type="PROSITE" id="PS50249"/>
    </source>
</evidence>
<keyword evidence="1" id="KW-0645">Protease</keyword>
<keyword evidence="4" id="KW-0862">Zinc</keyword>
<dbReference type="InterPro" id="IPR028090">
    <property type="entry name" value="JAB_dom_prok"/>
</dbReference>
<dbReference type="InterPro" id="IPR000555">
    <property type="entry name" value="JAMM/MPN+_dom"/>
</dbReference>